<sequence>MATAFTTNTLFADDSFIDKYKLIIELNNSNMTKGVYFGGDCIQGGVRIPYNSDLLATSRLDIHLSCTFQPHTVSIGRSPTIKLFKVIVSPCPLVIPNNDYVSFSIPIPANIPSTLKDKALPGQIIYKLKAVHEMEDLPLSLHPKVSMEICVLERISANSIMYKSPISNEKEFRAILPKDVTGKNKAAKWIKNDANIPVHCKLTIPTSCFLEGHSIPISVHVQHIAPVKQMHGIQIQLERITNMETSTSKTGRTVNTLVLSEIILPLICDIDDFSATANCHITVPDQTSPTLQTNMSPLQISYRIKAVIDVETSNLLDKATATLRKRDIAKDVVCSWGKRIVCTDDGSTTTGILSASIVELELPITIGTTTATMKDDRFSSSSLPSLSSESQLSCTTLSTISSASSSCPPKLPIRPASISSLPSLPDVATPSTYYQHHQLTASPISEKGNWIKTPSLPSLAGATGTTVPPQTRRITDPFSLANHNSSYAAQQQLPSAPELGDIEGISKKHARSLSIPSHGLENHALYMAN</sequence>
<dbReference type="GO" id="GO:0070086">
    <property type="term" value="P:ubiquitin-dependent endocytosis"/>
    <property type="evidence" value="ECO:0007669"/>
    <property type="project" value="TreeGrafter"/>
</dbReference>
<evidence type="ECO:0000313" key="2">
    <source>
        <dbReference type="EMBL" id="ORZ13283.1"/>
    </source>
</evidence>
<gene>
    <name evidence="2" type="ORF">BCR42DRAFT_419554</name>
</gene>
<dbReference type="InterPro" id="IPR050357">
    <property type="entry name" value="Arrestin_domain-protein"/>
</dbReference>
<dbReference type="GO" id="GO:0005886">
    <property type="term" value="C:plasma membrane"/>
    <property type="evidence" value="ECO:0007669"/>
    <property type="project" value="TreeGrafter"/>
</dbReference>
<evidence type="ECO:0000259" key="1">
    <source>
        <dbReference type="SMART" id="SM01017"/>
    </source>
</evidence>
<feature type="domain" description="Arrestin C-terminal-like" evidence="1">
    <location>
        <begin position="194"/>
        <end position="371"/>
    </location>
</feature>
<dbReference type="PANTHER" id="PTHR11188:SF161">
    <property type="entry name" value="PH-RESPONSE REGULATOR PROTEIN PALF_RIM8"/>
    <property type="match status" value="1"/>
</dbReference>
<dbReference type="PANTHER" id="PTHR11188">
    <property type="entry name" value="ARRESTIN DOMAIN CONTAINING PROTEIN"/>
    <property type="match status" value="1"/>
</dbReference>
<comment type="caution">
    <text evidence="2">The sequence shown here is derived from an EMBL/GenBank/DDBJ whole genome shotgun (WGS) entry which is preliminary data.</text>
</comment>
<proteinExistence type="predicted"/>
<dbReference type="OrthoDB" id="7785529at2759"/>
<dbReference type="Gene3D" id="2.60.40.640">
    <property type="match status" value="1"/>
</dbReference>
<dbReference type="GO" id="GO:0031625">
    <property type="term" value="F:ubiquitin protein ligase binding"/>
    <property type="evidence" value="ECO:0007669"/>
    <property type="project" value="TreeGrafter"/>
</dbReference>
<dbReference type="AlphaFoldDB" id="A0A1X2IBH0"/>
<dbReference type="SMART" id="SM01017">
    <property type="entry name" value="Arrestin_C"/>
    <property type="match status" value="1"/>
</dbReference>
<dbReference type="GO" id="GO:0030674">
    <property type="term" value="F:protein-macromolecule adaptor activity"/>
    <property type="evidence" value="ECO:0007669"/>
    <property type="project" value="TreeGrafter"/>
</dbReference>
<name>A0A1X2IBH0_9FUNG</name>
<dbReference type="InterPro" id="IPR014752">
    <property type="entry name" value="Arrestin-like_C"/>
</dbReference>
<accession>A0A1X2IBH0</accession>
<evidence type="ECO:0000313" key="3">
    <source>
        <dbReference type="Proteomes" id="UP000193560"/>
    </source>
</evidence>
<dbReference type="GO" id="GO:0005829">
    <property type="term" value="C:cytosol"/>
    <property type="evidence" value="ECO:0007669"/>
    <property type="project" value="TreeGrafter"/>
</dbReference>
<dbReference type="Proteomes" id="UP000193560">
    <property type="component" value="Unassembled WGS sequence"/>
</dbReference>
<dbReference type="STRING" id="90262.A0A1X2IBH0"/>
<dbReference type="EMBL" id="MCGE01000017">
    <property type="protein sequence ID" value="ORZ13283.1"/>
    <property type="molecule type" value="Genomic_DNA"/>
</dbReference>
<organism evidence="2 3">
    <name type="scientific">Absidia repens</name>
    <dbReference type="NCBI Taxonomy" id="90262"/>
    <lineage>
        <taxon>Eukaryota</taxon>
        <taxon>Fungi</taxon>
        <taxon>Fungi incertae sedis</taxon>
        <taxon>Mucoromycota</taxon>
        <taxon>Mucoromycotina</taxon>
        <taxon>Mucoromycetes</taxon>
        <taxon>Mucorales</taxon>
        <taxon>Cunninghamellaceae</taxon>
        <taxon>Absidia</taxon>
    </lineage>
</organism>
<dbReference type="Pfam" id="PF02752">
    <property type="entry name" value="Arrestin_C"/>
    <property type="match status" value="1"/>
</dbReference>
<protein>
    <recommendedName>
        <fullName evidence="1">Arrestin C-terminal-like domain-containing protein</fullName>
    </recommendedName>
</protein>
<reference evidence="2 3" key="1">
    <citation type="submission" date="2016-07" db="EMBL/GenBank/DDBJ databases">
        <title>Pervasive Adenine N6-methylation of Active Genes in Fungi.</title>
        <authorList>
            <consortium name="DOE Joint Genome Institute"/>
            <person name="Mondo S.J."/>
            <person name="Dannebaum R.O."/>
            <person name="Kuo R.C."/>
            <person name="Labutti K."/>
            <person name="Haridas S."/>
            <person name="Kuo A."/>
            <person name="Salamov A."/>
            <person name="Ahrendt S.R."/>
            <person name="Lipzen A."/>
            <person name="Sullivan W."/>
            <person name="Andreopoulos W.B."/>
            <person name="Clum A."/>
            <person name="Lindquist E."/>
            <person name="Daum C."/>
            <person name="Ramamoorthy G.K."/>
            <person name="Gryganskyi A."/>
            <person name="Culley D."/>
            <person name="Magnuson J.K."/>
            <person name="James T.Y."/>
            <person name="O'Malley M.A."/>
            <person name="Stajich J.E."/>
            <person name="Spatafora J.W."/>
            <person name="Visel A."/>
            <person name="Grigoriev I.V."/>
        </authorList>
    </citation>
    <scope>NUCLEOTIDE SEQUENCE [LARGE SCALE GENOMIC DNA]</scope>
    <source>
        <strain evidence="2 3">NRRL 1336</strain>
    </source>
</reference>
<keyword evidence="3" id="KW-1185">Reference proteome</keyword>
<dbReference type="InterPro" id="IPR011022">
    <property type="entry name" value="Arrestin_C-like"/>
</dbReference>